<comment type="caution">
    <text evidence="3">The sequence shown here is derived from an EMBL/GenBank/DDBJ whole genome shotgun (WGS) entry which is preliminary data.</text>
</comment>
<dbReference type="GO" id="GO:0006355">
    <property type="term" value="P:regulation of DNA-templated transcription"/>
    <property type="evidence" value="ECO:0007669"/>
    <property type="project" value="InterPro"/>
</dbReference>
<dbReference type="PANTHER" id="PTHR36582:SF2">
    <property type="entry name" value="ANTITOXIN PARD"/>
    <property type="match status" value="1"/>
</dbReference>
<sequence length="89" mass="10236">MAAGVNVRFAGELQSFIQQRVLKSGLYSSTSEYIRDLVRRDYEQEEKRKWAWLKDELRAGAEAAESEFVALDAEDLIAEARKRKKANAR</sequence>
<reference evidence="3 4" key="1">
    <citation type="submission" date="2020-08" db="EMBL/GenBank/DDBJ databases">
        <title>Genomic Encyclopedia of Type Strains, Phase IV (KMG-IV): sequencing the most valuable type-strain genomes for metagenomic binning, comparative biology and taxonomic classification.</title>
        <authorList>
            <person name="Goeker M."/>
        </authorList>
    </citation>
    <scope>NUCLEOTIDE SEQUENCE [LARGE SCALE GENOMIC DNA]</scope>
    <source>
        <strain evidence="3 4">DSM 12252</strain>
    </source>
</reference>
<dbReference type="Gene3D" id="6.10.10.120">
    <property type="entry name" value="Antitoxin ParD1-like"/>
    <property type="match status" value="1"/>
</dbReference>
<dbReference type="InterPro" id="IPR038296">
    <property type="entry name" value="ParD_sf"/>
</dbReference>
<protein>
    <submittedName>
        <fullName evidence="3">Antitoxin ParD1/3/4</fullName>
    </submittedName>
</protein>
<dbReference type="InterPro" id="IPR010985">
    <property type="entry name" value="Ribbon_hlx_hlx"/>
</dbReference>
<dbReference type="EMBL" id="JACHIG010000004">
    <property type="protein sequence ID" value="MBB5032837.1"/>
    <property type="molecule type" value="Genomic_DNA"/>
</dbReference>
<evidence type="ECO:0000313" key="3">
    <source>
        <dbReference type="EMBL" id="MBB5032837.1"/>
    </source>
</evidence>
<dbReference type="Pfam" id="PF03693">
    <property type="entry name" value="ParD_antitoxin"/>
    <property type="match status" value="1"/>
</dbReference>
<gene>
    <name evidence="3" type="ORF">HNQ65_002419</name>
</gene>
<dbReference type="SUPFAM" id="SSF47598">
    <property type="entry name" value="Ribbon-helix-helix"/>
    <property type="match status" value="1"/>
</dbReference>
<dbReference type="RefSeq" id="WP_184339747.1">
    <property type="nucleotide sequence ID" value="NZ_JACHIG010000004.1"/>
</dbReference>
<name>A0A7W8DK76_9BACT</name>
<dbReference type="PANTHER" id="PTHR36582">
    <property type="entry name" value="ANTITOXIN PARD"/>
    <property type="match status" value="1"/>
</dbReference>
<dbReference type="NCBIfam" id="TIGR02606">
    <property type="entry name" value="antidote_CC2985"/>
    <property type="match status" value="1"/>
</dbReference>
<evidence type="ECO:0000313" key="4">
    <source>
        <dbReference type="Proteomes" id="UP000590740"/>
    </source>
</evidence>
<evidence type="ECO:0000256" key="1">
    <source>
        <dbReference type="ARBA" id="ARBA00008580"/>
    </source>
</evidence>
<proteinExistence type="inferred from homology"/>
<comment type="similarity">
    <text evidence="1">Belongs to the ParD antitoxin family.</text>
</comment>
<keyword evidence="4" id="KW-1185">Reference proteome</keyword>
<keyword evidence="2" id="KW-1277">Toxin-antitoxin system</keyword>
<organism evidence="3 4">
    <name type="scientific">Prosthecobacter vanneervenii</name>
    <dbReference type="NCBI Taxonomy" id="48466"/>
    <lineage>
        <taxon>Bacteria</taxon>
        <taxon>Pseudomonadati</taxon>
        <taxon>Verrucomicrobiota</taxon>
        <taxon>Verrucomicrobiia</taxon>
        <taxon>Verrucomicrobiales</taxon>
        <taxon>Verrucomicrobiaceae</taxon>
        <taxon>Prosthecobacter</taxon>
    </lineage>
</organism>
<dbReference type="Proteomes" id="UP000590740">
    <property type="component" value="Unassembled WGS sequence"/>
</dbReference>
<dbReference type="AlphaFoldDB" id="A0A7W8DK76"/>
<dbReference type="InterPro" id="IPR022789">
    <property type="entry name" value="ParD"/>
</dbReference>
<evidence type="ECO:0000256" key="2">
    <source>
        <dbReference type="ARBA" id="ARBA00022649"/>
    </source>
</evidence>
<accession>A0A7W8DK76</accession>